<dbReference type="InterPro" id="IPR036388">
    <property type="entry name" value="WH-like_DNA-bd_sf"/>
</dbReference>
<feature type="domain" description="ArnR1-like winged helix-turn-helix" evidence="1">
    <location>
        <begin position="4"/>
        <end position="76"/>
    </location>
</feature>
<accession>A0A977IE33</accession>
<dbReference type="EMBL" id="CP103305">
    <property type="protein sequence ID" value="UVS69344.1"/>
    <property type="molecule type" value="Genomic_DNA"/>
</dbReference>
<dbReference type="Pfam" id="PF14947">
    <property type="entry name" value="HTH_45"/>
    <property type="match status" value="1"/>
</dbReference>
<dbReference type="AlphaFoldDB" id="A0A977IE33"/>
<dbReference type="Gene3D" id="1.10.10.10">
    <property type="entry name" value="Winged helix-like DNA-binding domain superfamily/Winged helix DNA-binding domain"/>
    <property type="match status" value="1"/>
</dbReference>
<dbReference type="GeneID" id="74945434"/>
<dbReference type="SUPFAM" id="SSF46785">
    <property type="entry name" value="Winged helix' DNA-binding domain"/>
    <property type="match status" value="1"/>
</dbReference>
<sequence length="91" mass="10405">MKYRSRMDIAADVLEVAQGGAIKTRIMYKAFLSFPQLKEYLELLQGGGLLDYVAEEKEYRATERGKRFLKMYKEVGQAILPAGLKKKKMLA</sequence>
<dbReference type="InterPro" id="IPR036390">
    <property type="entry name" value="WH_DNA-bd_sf"/>
</dbReference>
<proteinExistence type="predicted"/>
<dbReference type="RefSeq" id="WP_075053587.1">
    <property type="nucleotide sequence ID" value="NZ_CP103305.1"/>
</dbReference>
<dbReference type="InterPro" id="IPR038723">
    <property type="entry name" value="ArnR1-like_HTH"/>
</dbReference>
<evidence type="ECO:0000259" key="1">
    <source>
        <dbReference type="Pfam" id="PF14947"/>
    </source>
</evidence>
<protein>
    <submittedName>
        <fullName evidence="2">Winged helix-turn-helix domain-containing protein</fullName>
    </submittedName>
</protein>
<dbReference type="Proteomes" id="UP001059771">
    <property type="component" value="Chromosome"/>
</dbReference>
<organism evidence="2">
    <name type="scientific">Nitrososphaera viennensis</name>
    <dbReference type="NCBI Taxonomy" id="1034015"/>
    <lineage>
        <taxon>Archaea</taxon>
        <taxon>Nitrososphaerota</taxon>
        <taxon>Nitrososphaeria</taxon>
        <taxon>Nitrososphaerales</taxon>
        <taxon>Nitrososphaeraceae</taxon>
        <taxon>Nitrososphaera</taxon>
    </lineage>
</organism>
<name>A0A977IE33_9ARCH</name>
<reference evidence="2" key="1">
    <citation type="submission" date="2022-08" db="EMBL/GenBank/DDBJ databases">
        <title>Dynamic responses of ammonia-oxidizing microbial communities induced by reactive oxygen species (ROS) in fluctuating redox aquifers.</title>
        <authorList>
            <person name="Wang P."/>
            <person name="Wang H."/>
        </authorList>
    </citation>
    <scope>NUCLEOTIDE SEQUENCE</scope>
    <source>
        <strain evidence="2">PLX03</strain>
    </source>
</reference>
<gene>
    <name evidence="2" type="ORF">NWT39_00825</name>
</gene>
<evidence type="ECO:0000313" key="2">
    <source>
        <dbReference type="EMBL" id="UVS69344.1"/>
    </source>
</evidence>